<accession>A0ABN6X874</accession>
<dbReference type="PANTHER" id="PTHR43790">
    <property type="entry name" value="CARBOHYDRATE TRANSPORT ATP-BINDING PROTEIN MG119-RELATED"/>
    <property type="match status" value="1"/>
</dbReference>
<name>A0ABN6X874_9CELL</name>
<evidence type="ECO:0000256" key="2">
    <source>
        <dbReference type="ARBA" id="ARBA00022840"/>
    </source>
</evidence>
<evidence type="ECO:0000313" key="3">
    <source>
        <dbReference type="EMBL" id="BDZ40916.1"/>
    </source>
</evidence>
<dbReference type="Gene3D" id="3.40.50.300">
    <property type="entry name" value="P-loop containing nucleotide triphosphate hydrolases"/>
    <property type="match status" value="1"/>
</dbReference>
<dbReference type="InterPro" id="IPR050107">
    <property type="entry name" value="ABC_carbohydrate_import_ATPase"/>
</dbReference>
<dbReference type="EMBL" id="AP027729">
    <property type="protein sequence ID" value="BDZ40916.1"/>
    <property type="molecule type" value="Genomic_DNA"/>
</dbReference>
<evidence type="ECO:0000313" key="4">
    <source>
        <dbReference type="Proteomes" id="UP001321475"/>
    </source>
</evidence>
<dbReference type="SUPFAM" id="SSF52540">
    <property type="entry name" value="P-loop containing nucleoside triphosphate hydrolases"/>
    <property type="match status" value="1"/>
</dbReference>
<sequence>MAENLVLDLYDKKPFAKGVGLDLKKIRANAQERIDEYDIRTQGAGQEVGRLSGGNQQKVVVARELSRPLKLFIASQPTRGVDVGSIEFLHRRIVKERDDGTPVIIVSTELDEVSELADRIAVMYEGGIIGIVPGDTPRSVLGLMMAGVPLEEARAKADEHPSATTGDDQ</sequence>
<dbReference type="InterPro" id="IPR027417">
    <property type="entry name" value="P-loop_NTPase"/>
</dbReference>
<gene>
    <name evidence="3" type="ORF">GCM10025865_02150</name>
</gene>
<protein>
    <submittedName>
        <fullName evidence="3">Uncharacterized protein</fullName>
    </submittedName>
</protein>
<reference evidence="4" key="1">
    <citation type="journal article" date="2019" name="Int. J. Syst. Evol. Microbiol.">
        <title>The Global Catalogue of Microorganisms (GCM) 10K type strain sequencing project: providing services to taxonomists for standard genome sequencing and annotation.</title>
        <authorList>
            <consortium name="The Broad Institute Genomics Platform"/>
            <consortium name="The Broad Institute Genome Sequencing Center for Infectious Disease"/>
            <person name="Wu L."/>
            <person name="Ma J."/>
        </authorList>
    </citation>
    <scope>NUCLEOTIDE SEQUENCE [LARGE SCALE GENOMIC DNA]</scope>
    <source>
        <strain evidence="4">NBRC 108565</strain>
    </source>
</reference>
<evidence type="ECO:0000256" key="1">
    <source>
        <dbReference type="ARBA" id="ARBA00022741"/>
    </source>
</evidence>
<proteinExistence type="predicted"/>
<keyword evidence="2" id="KW-0067">ATP-binding</keyword>
<dbReference type="PANTHER" id="PTHR43790:SF4">
    <property type="entry name" value="GUANOSINE IMPORT ATP-BINDING PROTEIN NUPO"/>
    <property type="match status" value="1"/>
</dbReference>
<keyword evidence="4" id="KW-1185">Reference proteome</keyword>
<organism evidence="3 4">
    <name type="scientific">Paraoerskovia sediminicola</name>
    <dbReference type="NCBI Taxonomy" id="1138587"/>
    <lineage>
        <taxon>Bacteria</taxon>
        <taxon>Bacillati</taxon>
        <taxon>Actinomycetota</taxon>
        <taxon>Actinomycetes</taxon>
        <taxon>Micrococcales</taxon>
        <taxon>Cellulomonadaceae</taxon>
        <taxon>Paraoerskovia</taxon>
    </lineage>
</organism>
<keyword evidence="1" id="KW-0547">Nucleotide-binding</keyword>
<dbReference type="Proteomes" id="UP001321475">
    <property type="component" value="Chromosome"/>
</dbReference>